<organism evidence="1 2">
    <name type="scientific">Fusarium oxysporum f. sp. lycopersici (strain 4287 / CBS 123668 / FGSC 9935 / NRRL 34936)</name>
    <name type="common">Fusarium vascular wilt of tomato</name>
    <dbReference type="NCBI Taxonomy" id="426428"/>
    <lineage>
        <taxon>Eukaryota</taxon>
        <taxon>Fungi</taxon>
        <taxon>Dikarya</taxon>
        <taxon>Ascomycota</taxon>
        <taxon>Pezizomycotina</taxon>
        <taxon>Sordariomycetes</taxon>
        <taxon>Hypocreomycetidae</taxon>
        <taxon>Hypocreales</taxon>
        <taxon>Nectriaceae</taxon>
        <taxon>Fusarium</taxon>
        <taxon>Fusarium oxysporum species complex</taxon>
    </lineage>
</organism>
<dbReference type="AlphaFoldDB" id="A0A0J9UFL7"/>
<evidence type="ECO:0000313" key="1">
    <source>
        <dbReference type="EMBL" id="KNA97632.1"/>
    </source>
</evidence>
<evidence type="ECO:0000313" key="2">
    <source>
        <dbReference type="Proteomes" id="UP000009097"/>
    </source>
</evidence>
<name>A0A0J9UFL7_FUSO4</name>
<reference evidence="1" key="1">
    <citation type="submission" date="2007-04" db="EMBL/GenBank/DDBJ databases">
        <authorList>
            <consortium name="The Broad Institute Genome Sequencing Platform"/>
            <person name="Birren B."/>
            <person name="Lander E."/>
            <person name="Galagan J."/>
            <person name="Nusbaum C."/>
            <person name="Devon K."/>
            <person name="Ma L.-J."/>
            <person name="Jaffe D."/>
            <person name="Butler J."/>
            <person name="Alvarez P."/>
            <person name="Gnerre S."/>
            <person name="Grabherr M."/>
            <person name="Kleber M."/>
            <person name="Mauceli E."/>
            <person name="Brockman W."/>
            <person name="MacCallum I.A."/>
            <person name="Young S."/>
            <person name="LaButti K."/>
            <person name="DeCaprio D."/>
            <person name="Crawford M."/>
            <person name="Koehrsen M."/>
            <person name="Engels R."/>
            <person name="Montgomery P."/>
            <person name="Pearson M."/>
            <person name="Howarth C."/>
            <person name="Larson L."/>
            <person name="White J."/>
            <person name="O'Leary S."/>
            <person name="Kodira C."/>
            <person name="Zeng Q."/>
            <person name="Yandava C."/>
            <person name="Alvarado L."/>
            <person name="Kistler C."/>
            <person name="Shim W.-B."/>
            <person name="Kang S."/>
            <person name="Woloshuk C."/>
        </authorList>
    </citation>
    <scope>NUCLEOTIDE SEQUENCE</scope>
    <source>
        <strain evidence="1">4287</strain>
    </source>
</reference>
<accession>A0A0J9UFL7</accession>
<dbReference type="GeneID" id="28958968"/>
<protein>
    <submittedName>
        <fullName evidence="1">Uncharacterized protein</fullName>
    </submittedName>
</protein>
<gene>
    <name evidence="1" type="ORF">FOXG_18262</name>
</gene>
<dbReference type="EMBL" id="DS231697">
    <property type="protein sequence ID" value="KNA97632.1"/>
    <property type="molecule type" value="Genomic_DNA"/>
</dbReference>
<dbReference type="RefSeq" id="XP_018235678.1">
    <property type="nucleotide sequence ID" value="XM_018398325.1"/>
</dbReference>
<sequence length="38" mass="4529">MDSVRRGLAINLCFEKKCRYKGNVEVVLDLLRQDQVYR</sequence>
<dbReference type="Proteomes" id="UP000009097">
    <property type="component" value="Unassembled WGS sequence"/>
</dbReference>
<dbReference type="VEuPathDB" id="FungiDB:FOXG_18262"/>
<reference evidence="1" key="2">
    <citation type="journal article" date="2010" name="Nature">
        <title>Comparative genomics reveals mobile pathogenicity chromosomes in Fusarium.</title>
        <authorList>
            <person name="Ma L.J."/>
            <person name="van der Does H.C."/>
            <person name="Borkovich K.A."/>
            <person name="Coleman J.J."/>
            <person name="Daboussi M.J."/>
            <person name="Di Pietro A."/>
            <person name="Dufresne M."/>
            <person name="Freitag M."/>
            <person name="Grabherr M."/>
            <person name="Henrissat B."/>
            <person name="Houterman P.M."/>
            <person name="Kang S."/>
            <person name="Shim W.B."/>
            <person name="Woloshuk C."/>
            <person name="Xie X."/>
            <person name="Xu J.R."/>
            <person name="Antoniw J."/>
            <person name="Baker S.E."/>
            <person name="Bluhm B.H."/>
            <person name="Breakspear A."/>
            <person name="Brown D.W."/>
            <person name="Butchko R.A."/>
            <person name="Chapman S."/>
            <person name="Coulson R."/>
            <person name="Coutinho P.M."/>
            <person name="Danchin E.G."/>
            <person name="Diener A."/>
            <person name="Gale L.R."/>
            <person name="Gardiner D.M."/>
            <person name="Goff S."/>
            <person name="Hammond-Kosack K.E."/>
            <person name="Hilburn K."/>
            <person name="Hua-Van A."/>
            <person name="Jonkers W."/>
            <person name="Kazan K."/>
            <person name="Kodira C.D."/>
            <person name="Koehrsen M."/>
            <person name="Kumar L."/>
            <person name="Lee Y.H."/>
            <person name="Li L."/>
            <person name="Manners J.M."/>
            <person name="Miranda-Saavedra D."/>
            <person name="Mukherjee M."/>
            <person name="Park G."/>
            <person name="Park J."/>
            <person name="Park S.Y."/>
            <person name="Proctor R.H."/>
            <person name="Regev A."/>
            <person name="Ruiz-Roldan M.C."/>
            <person name="Sain D."/>
            <person name="Sakthikumar S."/>
            <person name="Sykes S."/>
            <person name="Schwartz D.C."/>
            <person name="Turgeon B.G."/>
            <person name="Wapinski I."/>
            <person name="Yoder O."/>
            <person name="Young S."/>
            <person name="Zeng Q."/>
            <person name="Zhou S."/>
            <person name="Galagan J."/>
            <person name="Cuomo C.A."/>
            <person name="Kistler H.C."/>
            <person name="Rep M."/>
        </authorList>
    </citation>
    <scope>NUCLEOTIDE SEQUENCE [LARGE SCALE GENOMIC DNA]</scope>
    <source>
        <strain evidence="1">4287</strain>
    </source>
</reference>
<dbReference type="KEGG" id="fox:FOXG_18262"/>
<proteinExistence type="predicted"/>